<dbReference type="CDD" id="cd00067">
    <property type="entry name" value="GAL4"/>
    <property type="match status" value="1"/>
</dbReference>
<dbReference type="Gene3D" id="4.10.240.10">
    <property type="entry name" value="Zn(2)-C6 fungal-type DNA-binding domain"/>
    <property type="match status" value="1"/>
</dbReference>
<dbReference type="InterPro" id="IPR007219">
    <property type="entry name" value="XnlR_reg_dom"/>
</dbReference>
<dbReference type="PANTHER" id="PTHR47338:SF5">
    <property type="entry name" value="ZN(II)2CYS6 TRANSCRIPTION FACTOR (EUROFUNG)"/>
    <property type="match status" value="1"/>
</dbReference>
<name>A0A9W7XX96_9FUNG</name>
<keyword evidence="3" id="KW-0805">Transcription regulation</keyword>
<dbReference type="Proteomes" id="UP001149813">
    <property type="component" value="Unassembled WGS sequence"/>
</dbReference>
<keyword evidence="5" id="KW-0539">Nucleus</keyword>
<evidence type="ECO:0000313" key="8">
    <source>
        <dbReference type="EMBL" id="KAJ1720077.1"/>
    </source>
</evidence>
<proteinExistence type="predicted"/>
<dbReference type="GO" id="GO:0005634">
    <property type="term" value="C:nucleus"/>
    <property type="evidence" value="ECO:0007669"/>
    <property type="project" value="UniProtKB-SubCell"/>
</dbReference>
<gene>
    <name evidence="8" type="ORF">LPJ53_005246</name>
</gene>
<dbReference type="Pfam" id="PF04082">
    <property type="entry name" value="Fungal_trans"/>
    <property type="match status" value="1"/>
</dbReference>
<accession>A0A9W7XX96</accession>
<dbReference type="GO" id="GO:0008270">
    <property type="term" value="F:zinc ion binding"/>
    <property type="evidence" value="ECO:0007669"/>
    <property type="project" value="InterPro"/>
</dbReference>
<keyword evidence="4" id="KW-0804">Transcription</keyword>
<evidence type="ECO:0000256" key="2">
    <source>
        <dbReference type="ARBA" id="ARBA00022723"/>
    </source>
</evidence>
<reference evidence="8" key="1">
    <citation type="submission" date="2022-07" db="EMBL/GenBank/DDBJ databases">
        <title>Phylogenomic reconstructions and comparative analyses of Kickxellomycotina fungi.</title>
        <authorList>
            <person name="Reynolds N.K."/>
            <person name="Stajich J.E."/>
            <person name="Barry K."/>
            <person name="Grigoriev I.V."/>
            <person name="Crous P."/>
            <person name="Smith M.E."/>
        </authorList>
    </citation>
    <scope>NUCLEOTIDE SEQUENCE</scope>
    <source>
        <strain evidence="8">NBRC 32514</strain>
    </source>
</reference>
<evidence type="ECO:0000256" key="6">
    <source>
        <dbReference type="SAM" id="MobiDB-lite"/>
    </source>
</evidence>
<dbReference type="InterPro" id="IPR001138">
    <property type="entry name" value="Zn2Cys6_DnaBD"/>
</dbReference>
<dbReference type="InterPro" id="IPR050815">
    <property type="entry name" value="TF_fung"/>
</dbReference>
<feature type="compositionally biased region" description="Low complexity" evidence="6">
    <location>
        <begin position="201"/>
        <end position="215"/>
    </location>
</feature>
<feature type="non-terminal residue" evidence="8">
    <location>
        <position position="1"/>
    </location>
</feature>
<sequence>MSQYLRITSLLNDGDNTHDISETSSPKSSSGSNSRHESPARALNLPGSQQQQRQQQQRHTHSAPQAEHHFTQPANDPTAAPAFVHKSASDLQIRMYSPPQMSITHTTDNIFHMQHSKGGAGQYFEFRQGYVPWKRQRRSRACQNCHAKKVKCEGNGAKCFSCTRTNAECKWVPMKKRGPKPRDHLPADDPATPFSAPVREAAPAAPSDSAASSAIPIPIPKTNFFAPEPDISEIDDETMRRFYSSEVPEETRESVVYYLDYFYGVCPIFHPATLVRRVVNGEVDPLLIDAMRASAARIISKYTGKAIDVDKIIANVQERLLLGLDSPSVDYVQAVVLIASLFGGECKYMSYNSLSCLSASLVTRLGWHTVDLDHDNTDRSMSWDDWLLLEVKRRTFWVVYENDSYQSMLSDRPMTLSEMRLFVSAPGSDYTWDDVTMSRVKKWPTRFDTAMDKEEVLRNGWVLHTFIENCNFTALISRVNTFLWDIKIGLSSKSPADRNAPNIKYLKLAPLALPSTDEPIKSLFEYPEFGELHRLICEWRKSLIRAEDMKSVWEPGLPFSQFGSLKHRLFIMRIRYFSMYTYAVPVIHCLHFSNRPSYFTPRCKLRDRPSASASPSTPKCSEEAVEDKIIREILEAAFTDRLNDGLLAYDIVDESWQICVDVVHDLVAHINRNSDIPLDRCDQ</sequence>
<comment type="caution">
    <text evidence="8">The sequence shown here is derived from an EMBL/GenBank/DDBJ whole genome shotgun (WGS) entry which is preliminary data.</text>
</comment>
<dbReference type="SUPFAM" id="SSF57701">
    <property type="entry name" value="Zn2/Cys6 DNA-binding domain"/>
    <property type="match status" value="1"/>
</dbReference>
<feature type="domain" description="Zn(2)-C6 fungal-type" evidence="7">
    <location>
        <begin position="141"/>
        <end position="171"/>
    </location>
</feature>
<dbReference type="PROSITE" id="PS00463">
    <property type="entry name" value="ZN2_CY6_FUNGAL_1"/>
    <property type="match status" value="1"/>
</dbReference>
<evidence type="ECO:0000256" key="5">
    <source>
        <dbReference type="ARBA" id="ARBA00023242"/>
    </source>
</evidence>
<dbReference type="SMART" id="SM00066">
    <property type="entry name" value="GAL4"/>
    <property type="match status" value="1"/>
</dbReference>
<keyword evidence="9" id="KW-1185">Reference proteome</keyword>
<feature type="region of interest" description="Disordered" evidence="6">
    <location>
        <begin position="1"/>
        <end position="80"/>
    </location>
</feature>
<evidence type="ECO:0000259" key="7">
    <source>
        <dbReference type="PROSITE" id="PS50048"/>
    </source>
</evidence>
<dbReference type="PROSITE" id="PS50048">
    <property type="entry name" value="ZN2_CY6_FUNGAL_2"/>
    <property type="match status" value="1"/>
</dbReference>
<evidence type="ECO:0000256" key="4">
    <source>
        <dbReference type="ARBA" id="ARBA00023163"/>
    </source>
</evidence>
<dbReference type="InterPro" id="IPR036864">
    <property type="entry name" value="Zn2-C6_fun-type_DNA-bd_sf"/>
</dbReference>
<dbReference type="CDD" id="cd12148">
    <property type="entry name" value="fungal_TF_MHR"/>
    <property type="match status" value="1"/>
</dbReference>
<evidence type="ECO:0000313" key="9">
    <source>
        <dbReference type="Proteomes" id="UP001149813"/>
    </source>
</evidence>
<feature type="region of interest" description="Disordered" evidence="6">
    <location>
        <begin position="175"/>
        <end position="215"/>
    </location>
</feature>
<organism evidence="8 9">
    <name type="scientific">Coemansia erecta</name>
    <dbReference type="NCBI Taxonomy" id="147472"/>
    <lineage>
        <taxon>Eukaryota</taxon>
        <taxon>Fungi</taxon>
        <taxon>Fungi incertae sedis</taxon>
        <taxon>Zoopagomycota</taxon>
        <taxon>Kickxellomycotina</taxon>
        <taxon>Kickxellomycetes</taxon>
        <taxon>Kickxellales</taxon>
        <taxon>Kickxellaceae</taxon>
        <taxon>Coemansia</taxon>
    </lineage>
</organism>
<evidence type="ECO:0000256" key="3">
    <source>
        <dbReference type="ARBA" id="ARBA00023015"/>
    </source>
</evidence>
<dbReference type="OrthoDB" id="2123952at2759"/>
<feature type="compositionally biased region" description="Polar residues" evidence="6">
    <location>
        <begin position="1"/>
        <end position="11"/>
    </location>
</feature>
<comment type="subcellular location">
    <subcellularLocation>
        <location evidence="1">Nucleus</location>
    </subcellularLocation>
</comment>
<dbReference type="AlphaFoldDB" id="A0A9W7XX96"/>
<dbReference type="EMBL" id="JANBOJ010000300">
    <property type="protein sequence ID" value="KAJ1720077.1"/>
    <property type="molecule type" value="Genomic_DNA"/>
</dbReference>
<feature type="compositionally biased region" description="Low complexity" evidence="6">
    <location>
        <begin position="22"/>
        <end position="33"/>
    </location>
</feature>
<dbReference type="GO" id="GO:0006351">
    <property type="term" value="P:DNA-templated transcription"/>
    <property type="evidence" value="ECO:0007669"/>
    <property type="project" value="InterPro"/>
</dbReference>
<dbReference type="GO" id="GO:0003677">
    <property type="term" value="F:DNA binding"/>
    <property type="evidence" value="ECO:0007669"/>
    <property type="project" value="InterPro"/>
</dbReference>
<keyword evidence="2" id="KW-0479">Metal-binding</keyword>
<dbReference type="PANTHER" id="PTHR47338">
    <property type="entry name" value="ZN(II)2CYS6 TRANSCRIPTION FACTOR (EUROFUNG)-RELATED"/>
    <property type="match status" value="1"/>
</dbReference>
<protein>
    <recommendedName>
        <fullName evidence="7">Zn(2)-C6 fungal-type domain-containing protein</fullName>
    </recommendedName>
</protein>
<dbReference type="Pfam" id="PF00172">
    <property type="entry name" value="Zn_clus"/>
    <property type="match status" value="1"/>
</dbReference>
<evidence type="ECO:0000256" key="1">
    <source>
        <dbReference type="ARBA" id="ARBA00004123"/>
    </source>
</evidence>
<dbReference type="GO" id="GO:0000981">
    <property type="term" value="F:DNA-binding transcription factor activity, RNA polymerase II-specific"/>
    <property type="evidence" value="ECO:0007669"/>
    <property type="project" value="InterPro"/>
</dbReference>